<dbReference type="RefSeq" id="WP_406794891.1">
    <property type="nucleotide sequence ID" value="NZ_JBJHZX010000091.1"/>
</dbReference>
<dbReference type="InterPro" id="IPR052731">
    <property type="entry name" value="B_subtilis_Trans_State_Reg"/>
</dbReference>
<dbReference type="PANTHER" id="PTHR36432:SF1">
    <property type="entry name" value="STAGE V SPORULATION PROTEIN T"/>
    <property type="match status" value="1"/>
</dbReference>
<dbReference type="Gene3D" id="2.10.260.10">
    <property type="match status" value="1"/>
</dbReference>
<comment type="caution">
    <text evidence="3">The sequence shown here is derived from an EMBL/GenBank/DDBJ whole genome shotgun (WGS) entry which is preliminary data.</text>
</comment>
<reference evidence="3 4" key="1">
    <citation type="submission" date="2024-11" db="EMBL/GenBank/DDBJ databases">
        <authorList>
            <person name="Heng Y.C."/>
            <person name="Lim A.C.H."/>
            <person name="Lee J.K.Y."/>
            <person name="Kittelmann S."/>
        </authorList>
    </citation>
    <scope>NUCLEOTIDE SEQUENCE [LARGE SCALE GENOMIC DNA]</scope>
    <source>
        <strain evidence="3 4">WILCCON 0269</strain>
    </source>
</reference>
<evidence type="ECO:0000313" key="3">
    <source>
        <dbReference type="EMBL" id="MFL0198777.1"/>
    </source>
</evidence>
<dbReference type="GO" id="GO:0003677">
    <property type="term" value="F:DNA binding"/>
    <property type="evidence" value="ECO:0007669"/>
    <property type="project" value="UniProtKB-KW"/>
</dbReference>
<dbReference type="InterPro" id="IPR037914">
    <property type="entry name" value="SpoVT-AbrB_sf"/>
</dbReference>
<dbReference type="PROSITE" id="PS51740">
    <property type="entry name" value="SPOVT_ABRB"/>
    <property type="match status" value="1"/>
</dbReference>
<feature type="domain" description="SpoVT-AbrB" evidence="2">
    <location>
        <begin position="5"/>
        <end position="50"/>
    </location>
</feature>
<keyword evidence="4" id="KW-1185">Reference proteome</keyword>
<protein>
    <submittedName>
        <fullName evidence="3">AbrB/MazE/SpoVT family DNA-binding domain-containing protein</fullName>
    </submittedName>
</protein>
<proteinExistence type="predicted"/>
<dbReference type="NCBIfam" id="TIGR01439">
    <property type="entry name" value="lp_hng_hel_AbrB"/>
    <property type="match status" value="1"/>
</dbReference>
<dbReference type="Proteomes" id="UP001623660">
    <property type="component" value="Unassembled WGS sequence"/>
</dbReference>
<dbReference type="Pfam" id="PF04014">
    <property type="entry name" value="MazE_antitoxin"/>
    <property type="match status" value="1"/>
</dbReference>
<evidence type="ECO:0000313" key="4">
    <source>
        <dbReference type="Proteomes" id="UP001623660"/>
    </source>
</evidence>
<evidence type="ECO:0000259" key="2">
    <source>
        <dbReference type="PROSITE" id="PS51740"/>
    </source>
</evidence>
<gene>
    <name evidence="3" type="ORF">ACJDU8_24955</name>
</gene>
<keyword evidence="1 3" id="KW-0238">DNA-binding</keyword>
<dbReference type="SUPFAM" id="SSF89447">
    <property type="entry name" value="AbrB/MazE/MraZ-like"/>
    <property type="match status" value="1"/>
</dbReference>
<dbReference type="SMART" id="SM00966">
    <property type="entry name" value="SpoVT_AbrB"/>
    <property type="match status" value="1"/>
</dbReference>
<dbReference type="EMBL" id="JBJHZX010000091">
    <property type="protein sequence ID" value="MFL0198777.1"/>
    <property type="molecule type" value="Genomic_DNA"/>
</dbReference>
<accession>A0ABW8SRW3</accession>
<evidence type="ECO:0000256" key="1">
    <source>
        <dbReference type="PROSITE-ProRule" id="PRU01076"/>
    </source>
</evidence>
<dbReference type="InterPro" id="IPR007159">
    <property type="entry name" value="SpoVT-AbrB_dom"/>
</dbReference>
<name>A0ABW8SRW3_9CLOT</name>
<sequence length="83" mass="9468">MKSTGIVRNVDTLGRIIIPKEIRKVLSINSGDALEFFTENEDIYIRKYSPGCVFCGSMNGMIIFKDLYICKECKEDLISLKIE</sequence>
<dbReference type="PANTHER" id="PTHR36432">
    <property type="match status" value="1"/>
</dbReference>
<organism evidence="3 4">
    <name type="scientific">Candidatus Clostridium eludens</name>
    <dbReference type="NCBI Taxonomy" id="3381663"/>
    <lineage>
        <taxon>Bacteria</taxon>
        <taxon>Bacillati</taxon>
        <taxon>Bacillota</taxon>
        <taxon>Clostridia</taxon>
        <taxon>Eubacteriales</taxon>
        <taxon>Clostridiaceae</taxon>
        <taxon>Clostridium</taxon>
    </lineage>
</organism>